<evidence type="ECO:0000256" key="3">
    <source>
        <dbReference type="ARBA" id="ARBA00022723"/>
    </source>
</evidence>
<dbReference type="GO" id="GO:0004518">
    <property type="term" value="F:nuclease activity"/>
    <property type="evidence" value="ECO:0007669"/>
    <property type="project" value="UniProtKB-KW"/>
</dbReference>
<dbReference type="NCBIfam" id="NF001503">
    <property type="entry name" value="PRK00349.1"/>
    <property type="match status" value="1"/>
</dbReference>
<protein>
    <recommendedName>
        <fullName evidence="15">UvrABC system protein A</fullName>
    </recommendedName>
    <alternativeName>
        <fullName evidence="16">Excinuclease ABC subunit A</fullName>
    </alternativeName>
</protein>
<dbReference type="PANTHER" id="PTHR43152:SF3">
    <property type="entry name" value="UVRABC SYSTEM PROTEIN A"/>
    <property type="match status" value="1"/>
</dbReference>
<dbReference type="SUPFAM" id="SSF52540">
    <property type="entry name" value="P-loop containing nucleoside triphosphate hydrolases"/>
    <property type="match status" value="2"/>
</dbReference>
<evidence type="ECO:0000256" key="9">
    <source>
        <dbReference type="ARBA" id="ARBA00022833"/>
    </source>
</evidence>
<evidence type="ECO:0000256" key="2">
    <source>
        <dbReference type="ARBA" id="ARBA00022490"/>
    </source>
</evidence>
<feature type="domain" description="ABC transporter" evidence="17">
    <location>
        <begin position="580"/>
        <end position="911"/>
    </location>
</feature>
<dbReference type="Pfam" id="PF17760">
    <property type="entry name" value="UvrA_inter"/>
    <property type="match status" value="1"/>
</dbReference>
<accession>A0A9D9NGP2</accession>
<dbReference type="Pfam" id="PF17755">
    <property type="entry name" value="UvrA_DNA-bind"/>
    <property type="match status" value="1"/>
</dbReference>
<keyword evidence="12" id="KW-0238">DNA-binding</keyword>
<evidence type="ECO:0000256" key="6">
    <source>
        <dbReference type="ARBA" id="ARBA00022763"/>
    </source>
</evidence>
<dbReference type="AlphaFoldDB" id="A0A9D9NGP2"/>
<dbReference type="Gene3D" id="3.30.190.20">
    <property type="match status" value="1"/>
</dbReference>
<dbReference type="EMBL" id="JADIMA010000045">
    <property type="protein sequence ID" value="MBO8472984.1"/>
    <property type="molecule type" value="Genomic_DNA"/>
</dbReference>
<keyword evidence="3" id="KW-0479">Metal-binding</keyword>
<dbReference type="CDD" id="cd03271">
    <property type="entry name" value="ABC_UvrA_II"/>
    <property type="match status" value="1"/>
</dbReference>
<keyword evidence="2" id="KW-0963">Cytoplasm</keyword>
<gene>
    <name evidence="18" type="primary">uvrA</name>
    <name evidence="18" type="ORF">IAB81_05085</name>
</gene>
<dbReference type="GO" id="GO:0006289">
    <property type="term" value="P:nucleotide-excision repair"/>
    <property type="evidence" value="ECO:0007669"/>
    <property type="project" value="InterPro"/>
</dbReference>
<evidence type="ECO:0000313" key="18">
    <source>
        <dbReference type="EMBL" id="MBO8472984.1"/>
    </source>
</evidence>
<keyword evidence="6" id="KW-0227">DNA damage</keyword>
<dbReference type="InterPro" id="IPR003439">
    <property type="entry name" value="ABC_transporter-like_ATP-bd"/>
</dbReference>
<organism evidence="18 19">
    <name type="scientific">Candidatus Merdivivens pullicola</name>
    <dbReference type="NCBI Taxonomy" id="2840872"/>
    <lineage>
        <taxon>Bacteria</taxon>
        <taxon>Pseudomonadati</taxon>
        <taxon>Bacteroidota</taxon>
        <taxon>Bacteroidia</taxon>
        <taxon>Bacteroidales</taxon>
        <taxon>Muribaculaceae</taxon>
        <taxon>Muribaculaceae incertae sedis</taxon>
        <taxon>Candidatus Merdivivens</taxon>
    </lineage>
</organism>
<dbReference type="Gene3D" id="1.10.8.280">
    <property type="entry name" value="ABC transporter ATPase domain-like"/>
    <property type="match status" value="1"/>
</dbReference>
<keyword evidence="10" id="KW-0067">ATP-binding</keyword>
<proteinExistence type="inferred from homology"/>
<dbReference type="InterPro" id="IPR017871">
    <property type="entry name" value="ABC_transporter-like_CS"/>
</dbReference>
<evidence type="ECO:0000259" key="17">
    <source>
        <dbReference type="PROSITE" id="PS50893"/>
    </source>
</evidence>
<comment type="similarity">
    <text evidence="14">Belongs to the ABC transporter superfamily. UvrA family.</text>
</comment>
<evidence type="ECO:0000256" key="10">
    <source>
        <dbReference type="ARBA" id="ARBA00022840"/>
    </source>
</evidence>
<evidence type="ECO:0000256" key="8">
    <source>
        <dbReference type="ARBA" id="ARBA00022771"/>
    </source>
</evidence>
<dbReference type="Gene3D" id="3.40.50.300">
    <property type="entry name" value="P-loop containing nucleotide triphosphate hydrolases"/>
    <property type="match status" value="3"/>
</dbReference>
<keyword evidence="4" id="KW-0677">Repeat</keyword>
<keyword evidence="13" id="KW-0234">DNA repair</keyword>
<evidence type="ECO:0000256" key="16">
    <source>
        <dbReference type="ARBA" id="ARBA00042156"/>
    </source>
</evidence>
<keyword evidence="11" id="KW-0267">Excision nuclease</keyword>
<sequence>MDDSIKITGARAHNLKNISLEIPRDSLVVVTGLSGSGKSSLAFDTIFAEGQRRYMDTLSVYAKQFMGILEKPDVESIEGLSPIIAIEQKTTGNNPRSTVGTTTEIYDFLRLLYAKAAEAYSPATGKKMVKYSDTQIVSLIIERFKGSKCILLSPLVKGRKGHYRELIASLRKKGFNEARIDGEIVRLEEISSLDRYKPHFIELVIDKLKPKDEDEKRIRESVSTALAQGKGELAVMNPDDGKMQYFSKHLVCPDSGISLPEPAPHTFSFNSPRGYCPNCKGLGRIRNVQIDSIIPDKTKSIADGGIIPLGKVRENKKFDIIRSIANKYGFSLFDPIDEIPKDALSLLIYGSDELFRIGSGANSEMVTFKGVMDDITETIECPVCHGKRLNEESLLFKIDGKDICEVSEMEISELQKWLLALPGKLSPKQAAIARDILKELNDRVGFLMDVGLEYLTLSRAASSLSGGESQRIRLATQIGSKLVNVLYILDEPSIGLHYRDNRKLINSLKKLRDEGNSVMVVEHDEEMMESADWLIDMGPGAGEHGGEVLYNGPVSGIKGISTPTLDYLNGIKRIEIPAKRRLGNGTFLELRGARGNNLKNIDISIPLGCFVGISGVSGSGKSTLITETLMPILSNRFYRSGLVPLEYDGINGIENIDKLVEIDQSPIGRTARSNPATYTDVFNDIRRLFESTPDAKIRGFKAGRFSFNVSGGRCEECKGAGIKVIEMNFLPSVNVTCPQCGGKRYNPDTLAVKYKGKNINDVLEMSVAEALEFFENIPSIAPKLQALCDVGLGYIRLGQPSVTLSGGESQRVKLAAEFSRKATGNTLYILDEPTTGLHFEDIKILLGVLGKLVDQGNTVIIIEHNLDVLKSVDYIFDMGPEGGEKGGRIVARGKPEDIAANPESVTGPYLKEVLNT</sequence>
<evidence type="ECO:0000256" key="4">
    <source>
        <dbReference type="ARBA" id="ARBA00022737"/>
    </source>
</evidence>
<dbReference type="GO" id="GO:0005524">
    <property type="term" value="F:ATP binding"/>
    <property type="evidence" value="ECO:0007669"/>
    <property type="project" value="UniProtKB-KW"/>
</dbReference>
<evidence type="ECO:0000256" key="11">
    <source>
        <dbReference type="ARBA" id="ARBA00022881"/>
    </source>
</evidence>
<evidence type="ECO:0000256" key="5">
    <source>
        <dbReference type="ARBA" id="ARBA00022741"/>
    </source>
</evidence>
<keyword evidence="8" id="KW-0863">Zinc-finger</keyword>
<comment type="subcellular location">
    <subcellularLocation>
        <location evidence="1">Cytoplasm</location>
    </subcellularLocation>
</comment>
<dbReference type="GO" id="GO:0016887">
    <property type="term" value="F:ATP hydrolysis activity"/>
    <property type="evidence" value="ECO:0007669"/>
    <property type="project" value="InterPro"/>
</dbReference>
<keyword evidence="9" id="KW-0862">Zinc</keyword>
<reference evidence="18" key="1">
    <citation type="submission" date="2020-10" db="EMBL/GenBank/DDBJ databases">
        <authorList>
            <person name="Gilroy R."/>
        </authorList>
    </citation>
    <scope>NUCLEOTIDE SEQUENCE</scope>
    <source>
        <strain evidence="18">B1-8020</strain>
    </source>
</reference>
<dbReference type="GO" id="GO:0009380">
    <property type="term" value="C:excinuclease repair complex"/>
    <property type="evidence" value="ECO:0007669"/>
    <property type="project" value="InterPro"/>
</dbReference>
<dbReference type="GO" id="GO:0008270">
    <property type="term" value="F:zinc ion binding"/>
    <property type="evidence" value="ECO:0007669"/>
    <property type="project" value="UniProtKB-KW"/>
</dbReference>
<dbReference type="PROSITE" id="PS50893">
    <property type="entry name" value="ABC_TRANSPORTER_2"/>
    <property type="match status" value="1"/>
</dbReference>
<name>A0A9D9NGP2_9BACT</name>
<reference evidence="18" key="2">
    <citation type="journal article" date="2021" name="PeerJ">
        <title>Extensive microbial diversity within the chicken gut microbiome revealed by metagenomics and culture.</title>
        <authorList>
            <person name="Gilroy R."/>
            <person name="Ravi A."/>
            <person name="Getino M."/>
            <person name="Pursley I."/>
            <person name="Horton D.L."/>
            <person name="Alikhan N.F."/>
            <person name="Baker D."/>
            <person name="Gharbi K."/>
            <person name="Hall N."/>
            <person name="Watson M."/>
            <person name="Adriaenssens E.M."/>
            <person name="Foster-Nyarko E."/>
            <person name="Jarju S."/>
            <person name="Secka A."/>
            <person name="Antonio M."/>
            <person name="Oren A."/>
            <person name="Chaudhuri R.R."/>
            <person name="La Ragione R."/>
            <person name="Hildebrand F."/>
            <person name="Pallen M.J."/>
        </authorList>
    </citation>
    <scope>NUCLEOTIDE SEQUENCE</scope>
    <source>
        <strain evidence="18">B1-8020</strain>
    </source>
</reference>
<evidence type="ECO:0000256" key="14">
    <source>
        <dbReference type="ARBA" id="ARBA00038000"/>
    </source>
</evidence>
<dbReference type="GO" id="GO:0003677">
    <property type="term" value="F:DNA binding"/>
    <property type="evidence" value="ECO:0007669"/>
    <property type="project" value="UniProtKB-KW"/>
</dbReference>
<dbReference type="InterPro" id="IPR004602">
    <property type="entry name" value="UvrA"/>
</dbReference>
<evidence type="ECO:0000256" key="7">
    <source>
        <dbReference type="ARBA" id="ARBA00022769"/>
    </source>
</evidence>
<dbReference type="InterPro" id="IPR027417">
    <property type="entry name" value="P-loop_NTPase"/>
</dbReference>
<dbReference type="Gene3D" id="1.20.1580.10">
    <property type="entry name" value="ABC transporter ATPase like domain"/>
    <property type="match status" value="3"/>
</dbReference>
<evidence type="ECO:0000256" key="15">
    <source>
        <dbReference type="ARBA" id="ARBA00039316"/>
    </source>
</evidence>
<keyword evidence="18" id="KW-0378">Hydrolase</keyword>
<evidence type="ECO:0000256" key="13">
    <source>
        <dbReference type="ARBA" id="ARBA00023204"/>
    </source>
</evidence>
<dbReference type="GO" id="GO:0005737">
    <property type="term" value="C:cytoplasm"/>
    <property type="evidence" value="ECO:0007669"/>
    <property type="project" value="UniProtKB-SubCell"/>
</dbReference>
<evidence type="ECO:0000256" key="1">
    <source>
        <dbReference type="ARBA" id="ARBA00004496"/>
    </source>
</evidence>
<dbReference type="Proteomes" id="UP000823604">
    <property type="component" value="Unassembled WGS sequence"/>
</dbReference>
<keyword evidence="7" id="KW-0228">DNA excision</keyword>
<evidence type="ECO:0000256" key="12">
    <source>
        <dbReference type="ARBA" id="ARBA00023125"/>
    </source>
</evidence>
<dbReference type="InterPro" id="IPR041102">
    <property type="entry name" value="UvrA_inter"/>
</dbReference>
<dbReference type="PANTHER" id="PTHR43152">
    <property type="entry name" value="UVRABC SYSTEM PROTEIN A"/>
    <property type="match status" value="1"/>
</dbReference>
<evidence type="ECO:0000313" key="19">
    <source>
        <dbReference type="Proteomes" id="UP000823604"/>
    </source>
</evidence>
<dbReference type="PROSITE" id="PS00211">
    <property type="entry name" value="ABC_TRANSPORTER_1"/>
    <property type="match status" value="2"/>
</dbReference>
<comment type="caution">
    <text evidence="18">The sequence shown here is derived from an EMBL/GenBank/DDBJ whole genome shotgun (WGS) entry which is preliminary data.</text>
</comment>
<keyword evidence="5" id="KW-0547">Nucleotide-binding</keyword>
<dbReference type="InterPro" id="IPR041552">
    <property type="entry name" value="UvrA_DNA-bd"/>
</dbReference>
<dbReference type="NCBIfam" id="TIGR00630">
    <property type="entry name" value="uvra"/>
    <property type="match status" value="1"/>
</dbReference>